<sequence>MQQPVVTQPKIYHLDVSAMYPNIILTNRLQPYAMVSSSTCGACEYYSPDNSNRCQRVMEWAWRGKVYNASEGEVNRIRLQLREKGVGGWSDEHASQLHKHVSLYSRRVHKRATEERVEIRKATVCQREHPFYINTVESFRNRRYEYKDLHKYWYSRLQSCKDEGERNHCNTMI</sequence>
<comment type="similarity">
    <text evidence="1">Belongs to the DNA polymerase type-B family.</text>
</comment>
<dbReference type="GO" id="GO:0045004">
    <property type="term" value="P:DNA replication proofreading"/>
    <property type="evidence" value="ECO:0007669"/>
    <property type="project" value="TreeGrafter"/>
</dbReference>
<dbReference type="InterPro" id="IPR029703">
    <property type="entry name" value="POL2"/>
</dbReference>
<keyword evidence="1" id="KW-0411">Iron-sulfur</keyword>
<comment type="subcellular location">
    <subcellularLocation>
        <location evidence="1">Nucleus</location>
    </subcellularLocation>
</comment>
<evidence type="ECO:0000313" key="2">
    <source>
        <dbReference type="EMBL" id="JAQ04671.1"/>
    </source>
</evidence>
<dbReference type="GO" id="GO:0051539">
    <property type="term" value="F:4 iron, 4 sulfur cluster binding"/>
    <property type="evidence" value="ECO:0007669"/>
    <property type="project" value="UniProtKB-KW"/>
</dbReference>
<name>A0A146L8J6_LYGHE</name>
<dbReference type="GO" id="GO:0008270">
    <property type="term" value="F:zinc ion binding"/>
    <property type="evidence" value="ECO:0007669"/>
    <property type="project" value="UniProtKB-KW"/>
</dbReference>
<dbReference type="GO" id="GO:0000278">
    <property type="term" value="P:mitotic cell cycle"/>
    <property type="evidence" value="ECO:0007669"/>
    <property type="project" value="TreeGrafter"/>
</dbReference>
<keyword evidence="1" id="KW-0808">Transferase</keyword>
<accession>A0A146L8J6</accession>
<keyword evidence="1" id="KW-0238">DNA-binding</keyword>
<keyword evidence="1" id="KW-0235">DNA replication</keyword>
<keyword evidence="1" id="KW-0004">4Fe-4S</keyword>
<proteinExistence type="inferred from homology"/>
<keyword evidence="1" id="KW-0479">Metal-binding</keyword>
<dbReference type="GO" id="GO:0006297">
    <property type="term" value="P:nucleotide-excision repair, DNA gap filling"/>
    <property type="evidence" value="ECO:0007669"/>
    <property type="project" value="TreeGrafter"/>
</dbReference>
<keyword evidence="1" id="KW-0239">DNA-directed DNA polymerase</keyword>
<dbReference type="InterPro" id="IPR043502">
    <property type="entry name" value="DNA/RNA_pol_sf"/>
</dbReference>
<dbReference type="EC" id="2.7.7.7" evidence="1"/>
<dbReference type="PANTHER" id="PTHR10670:SF0">
    <property type="entry name" value="DNA POLYMERASE EPSILON CATALYTIC SUBUNIT A"/>
    <property type="match status" value="1"/>
</dbReference>
<protein>
    <recommendedName>
        <fullName evidence="1">DNA polymerase epsilon catalytic subunit</fullName>
        <ecNumber evidence="1">2.7.7.7</ecNumber>
    </recommendedName>
</protein>
<gene>
    <name evidence="2" type="primary">POL2_1</name>
    <name evidence="2" type="ORF">g.76309</name>
</gene>
<reference evidence="2" key="1">
    <citation type="journal article" date="2016" name="Gigascience">
        <title>De novo construction of an expanded transcriptome assembly for the western tarnished plant bug, Lygus hesperus.</title>
        <authorList>
            <person name="Tassone E.E."/>
            <person name="Geib S.M."/>
            <person name="Hall B."/>
            <person name="Fabrick J.A."/>
            <person name="Brent C.S."/>
            <person name="Hull J.J."/>
        </authorList>
    </citation>
    <scope>NUCLEOTIDE SEQUENCE</scope>
</reference>
<keyword evidence="1" id="KW-0548">Nucleotidyltransferase</keyword>
<dbReference type="SUPFAM" id="SSF56672">
    <property type="entry name" value="DNA/RNA polymerases"/>
    <property type="match status" value="1"/>
</dbReference>
<dbReference type="GO" id="GO:0003887">
    <property type="term" value="F:DNA-directed DNA polymerase activity"/>
    <property type="evidence" value="ECO:0007669"/>
    <property type="project" value="UniProtKB-KW"/>
</dbReference>
<dbReference type="GO" id="GO:0008310">
    <property type="term" value="F:single-stranded DNA 3'-5' DNA exonuclease activity"/>
    <property type="evidence" value="ECO:0007669"/>
    <property type="project" value="TreeGrafter"/>
</dbReference>
<keyword evidence="1" id="KW-0408">Iron</keyword>
<dbReference type="EMBL" id="GDHC01013958">
    <property type="protein sequence ID" value="JAQ04671.1"/>
    <property type="molecule type" value="Transcribed_RNA"/>
</dbReference>
<dbReference type="GO" id="GO:0008622">
    <property type="term" value="C:epsilon DNA polymerase complex"/>
    <property type="evidence" value="ECO:0007669"/>
    <property type="project" value="InterPro"/>
</dbReference>
<evidence type="ECO:0000256" key="1">
    <source>
        <dbReference type="RuleBase" id="RU365029"/>
    </source>
</evidence>
<dbReference type="PANTHER" id="PTHR10670">
    <property type="entry name" value="DNA POLYMERASE EPSILON CATALYTIC SUBUNIT A"/>
    <property type="match status" value="1"/>
</dbReference>
<dbReference type="GO" id="GO:0006272">
    <property type="term" value="P:leading strand elongation"/>
    <property type="evidence" value="ECO:0007669"/>
    <property type="project" value="TreeGrafter"/>
</dbReference>
<comment type="cofactor">
    <cofactor evidence="1">
        <name>[4Fe-4S] cluster</name>
        <dbReference type="ChEBI" id="CHEBI:49883"/>
    </cofactor>
</comment>
<dbReference type="GO" id="GO:0006287">
    <property type="term" value="P:base-excision repair, gap-filling"/>
    <property type="evidence" value="ECO:0007669"/>
    <property type="project" value="TreeGrafter"/>
</dbReference>
<keyword evidence="1" id="KW-0863">Zinc-finger</keyword>
<keyword evidence="1" id="KW-0862">Zinc</keyword>
<comment type="catalytic activity">
    <reaction evidence="1">
        <text>DNA(n) + a 2'-deoxyribonucleoside 5'-triphosphate = DNA(n+1) + diphosphate</text>
        <dbReference type="Rhea" id="RHEA:22508"/>
        <dbReference type="Rhea" id="RHEA-COMP:17339"/>
        <dbReference type="Rhea" id="RHEA-COMP:17340"/>
        <dbReference type="ChEBI" id="CHEBI:33019"/>
        <dbReference type="ChEBI" id="CHEBI:61560"/>
        <dbReference type="ChEBI" id="CHEBI:173112"/>
        <dbReference type="EC" id="2.7.7.7"/>
    </reaction>
</comment>
<organism evidence="2">
    <name type="scientific">Lygus hesperus</name>
    <name type="common">Western plant bug</name>
    <dbReference type="NCBI Taxonomy" id="30085"/>
    <lineage>
        <taxon>Eukaryota</taxon>
        <taxon>Metazoa</taxon>
        <taxon>Ecdysozoa</taxon>
        <taxon>Arthropoda</taxon>
        <taxon>Hexapoda</taxon>
        <taxon>Insecta</taxon>
        <taxon>Pterygota</taxon>
        <taxon>Neoptera</taxon>
        <taxon>Paraneoptera</taxon>
        <taxon>Hemiptera</taxon>
        <taxon>Heteroptera</taxon>
        <taxon>Panheteroptera</taxon>
        <taxon>Cimicomorpha</taxon>
        <taxon>Miridae</taxon>
        <taxon>Mirini</taxon>
        <taxon>Lygus</taxon>
    </lineage>
</organism>
<dbReference type="AlphaFoldDB" id="A0A146L8J6"/>
<dbReference type="GO" id="GO:0003677">
    <property type="term" value="F:DNA binding"/>
    <property type="evidence" value="ECO:0007669"/>
    <property type="project" value="UniProtKB-KW"/>
</dbReference>
<keyword evidence="1" id="KW-0539">Nucleus</keyword>
<comment type="function">
    <text evidence="1">DNA polymerase II participates in chromosomal DNA replication.</text>
</comment>